<dbReference type="PROSITE" id="PS51186">
    <property type="entry name" value="GNAT"/>
    <property type="match status" value="2"/>
</dbReference>
<evidence type="ECO:0000259" key="4">
    <source>
        <dbReference type="PROSITE" id="PS51186"/>
    </source>
</evidence>
<dbReference type="InterPro" id="IPR000182">
    <property type="entry name" value="GNAT_dom"/>
</dbReference>
<keyword evidence="6" id="KW-1185">Reference proteome</keyword>
<dbReference type="Pfam" id="PF00583">
    <property type="entry name" value="Acetyltransf_1"/>
    <property type="match status" value="2"/>
</dbReference>
<dbReference type="PANTHER" id="PTHR10545:SF29">
    <property type="entry name" value="GH14572P-RELATED"/>
    <property type="match status" value="1"/>
</dbReference>
<sequence>MSQLNTREGKKSDCSSLYELVKEAAQTNKIPVDPNLTPEGLEEIGFGPSPGFYSIVAEKDHSLVGYALYYYTYSTWEGRSVCMEDLFVTGTENHNDVATAMWKKLVEVALAADCGRCNITALQDKKEMLNFYECHKAINLTKSEAWHFFRMNQDSMAEFVKGSKVPEGITIREATPSDCIGIRKQIQDLADYEKMPEGPQIDAEVLKTDGFGKQVFYKACVAEEEGEMVGYTLYFFTFNWEGRGVYMEDLYVSPSHRSRGIGMALWRKVIRDGMALQGIRCDFAVLDWNLPSIEFYKSKGAADMTELRGFLFYRMRKEEMEEFVKK</sequence>
<dbReference type="GO" id="GO:0008080">
    <property type="term" value="F:N-acetyltransferase activity"/>
    <property type="evidence" value="ECO:0007669"/>
    <property type="project" value="UniProtKB-ARBA"/>
</dbReference>
<dbReference type="SUPFAM" id="SSF55729">
    <property type="entry name" value="Acyl-CoA N-acyltransferases (Nat)"/>
    <property type="match status" value="2"/>
</dbReference>
<dbReference type="InterPro" id="IPR016181">
    <property type="entry name" value="Acyl_CoA_acyltransferase"/>
</dbReference>
<proteinExistence type="inferred from homology"/>
<feature type="domain" description="N-acetyltransferase" evidence="4">
    <location>
        <begin position="4"/>
        <end position="161"/>
    </location>
</feature>
<evidence type="ECO:0000313" key="6">
    <source>
        <dbReference type="Proteomes" id="UP000283509"/>
    </source>
</evidence>
<dbReference type="InterPro" id="IPR051016">
    <property type="entry name" value="Diverse_Substrate_AcTransf"/>
</dbReference>
<dbReference type="STRING" id="6689.A0A423TVR2"/>
<accession>A0A423TVR2</accession>
<evidence type="ECO:0000256" key="2">
    <source>
        <dbReference type="ARBA" id="ARBA00022679"/>
    </source>
</evidence>
<comment type="similarity">
    <text evidence="1">Belongs to the acetyltransferase family.</text>
</comment>
<gene>
    <name evidence="5" type="ORF">C7M84_000725</name>
</gene>
<reference evidence="5 6" key="1">
    <citation type="submission" date="2018-04" db="EMBL/GenBank/DDBJ databases">
        <authorList>
            <person name="Zhang X."/>
            <person name="Yuan J."/>
            <person name="Li F."/>
            <person name="Xiang J."/>
        </authorList>
    </citation>
    <scope>NUCLEOTIDE SEQUENCE [LARGE SCALE GENOMIC DNA]</scope>
    <source>
        <tissue evidence="5">Muscle</tissue>
    </source>
</reference>
<evidence type="ECO:0000256" key="1">
    <source>
        <dbReference type="ARBA" id="ARBA00008694"/>
    </source>
</evidence>
<keyword evidence="2 5" id="KW-0808">Transferase</keyword>
<evidence type="ECO:0000256" key="3">
    <source>
        <dbReference type="ARBA" id="ARBA00023315"/>
    </source>
</evidence>
<dbReference type="Proteomes" id="UP000283509">
    <property type="component" value="Unassembled WGS sequence"/>
</dbReference>
<organism evidence="5 6">
    <name type="scientific">Penaeus vannamei</name>
    <name type="common">Whiteleg shrimp</name>
    <name type="synonym">Litopenaeus vannamei</name>
    <dbReference type="NCBI Taxonomy" id="6689"/>
    <lineage>
        <taxon>Eukaryota</taxon>
        <taxon>Metazoa</taxon>
        <taxon>Ecdysozoa</taxon>
        <taxon>Arthropoda</taxon>
        <taxon>Crustacea</taxon>
        <taxon>Multicrustacea</taxon>
        <taxon>Malacostraca</taxon>
        <taxon>Eumalacostraca</taxon>
        <taxon>Eucarida</taxon>
        <taxon>Decapoda</taxon>
        <taxon>Dendrobranchiata</taxon>
        <taxon>Penaeoidea</taxon>
        <taxon>Penaeidae</taxon>
        <taxon>Penaeus</taxon>
    </lineage>
</organism>
<dbReference type="PANTHER" id="PTHR10545">
    <property type="entry name" value="DIAMINE N-ACETYLTRANSFERASE"/>
    <property type="match status" value="1"/>
</dbReference>
<protein>
    <submittedName>
        <fullName evidence="5">Putative spermidine/spermine N(1)-acetyltransferase-like protein 1</fullName>
    </submittedName>
</protein>
<dbReference type="AlphaFoldDB" id="A0A423TVR2"/>
<comment type="caution">
    <text evidence="5">The sequence shown here is derived from an EMBL/GenBank/DDBJ whole genome shotgun (WGS) entry which is preliminary data.</text>
</comment>
<dbReference type="EMBL" id="QCYY01001111">
    <property type="protein sequence ID" value="ROT80544.1"/>
    <property type="molecule type" value="Genomic_DNA"/>
</dbReference>
<dbReference type="OrthoDB" id="7305308at2759"/>
<reference evidence="5 6" key="2">
    <citation type="submission" date="2019-01" db="EMBL/GenBank/DDBJ databases">
        <title>The decoding of complex shrimp genome reveals the adaptation for benthos swimmer, frequently molting mechanism and breeding impact on genome.</title>
        <authorList>
            <person name="Sun Y."/>
            <person name="Gao Y."/>
            <person name="Yu Y."/>
        </authorList>
    </citation>
    <scope>NUCLEOTIDE SEQUENCE [LARGE SCALE GENOMIC DNA]</scope>
    <source>
        <tissue evidence="5">Muscle</tissue>
    </source>
</reference>
<dbReference type="CDD" id="cd04301">
    <property type="entry name" value="NAT_SF"/>
    <property type="match status" value="1"/>
</dbReference>
<feature type="domain" description="N-acetyltransferase" evidence="4">
    <location>
        <begin position="169"/>
        <end position="326"/>
    </location>
</feature>
<keyword evidence="3" id="KW-0012">Acyltransferase</keyword>
<dbReference type="Gene3D" id="3.40.630.30">
    <property type="match status" value="2"/>
</dbReference>
<dbReference type="FunFam" id="3.40.630.30:FF:000064">
    <property type="entry name" value="GNAT family acetyltransferase"/>
    <property type="match status" value="2"/>
</dbReference>
<evidence type="ECO:0000313" key="5">
    <source>
        <dbReference type="EMBL" id="ROT80544.1"/>
    </source>
</evidence>
<name>A0A423TVR2_PENVA</name>